<feature type="transmembrane region" description="Helical" evidence="6">
    <location>
        <begin position="359"/>
        <end position="385"/>
    </location>
</feature>
<dbReference type="Proteomes" id="UP000305539">
    <property type="component" value="Unassembled WGS sequence"/>
</dbReference>
<evidence type="ECO:0000256" key="5">
    <source>
        <dbReference type="ARBA" id="ARBA00023136"/>
    </source>
</evidence>
<feature type="transmembrane region" description="Helical" evidence="6">
    <location>
        <begin position="334"/>
        <end position="353"/>
    </location>
</feature>
<dbReference type="GO" id="GO:0016020">
    <property type="term" value="C:membrane"/>
    <property type="evidence" value="ECO:0007669"/>
    <property type="project" value="UniProtKB-SubCell"/>
</dbReference>
<feature type="transmembrane region" description="Helical" evidence="6">
    <location>
        <begin position="232"/>
        <end position="250"/>
    </location>
</feature>
<dbReference type="CDD" id="cd17321">
    <property type="entry name" value="MFS_MMR_MDR_like"/>
    <property type="match status" value="1"/>
</dbReference>
<proteinExistence type="predicted"/>
<feature type="transmembrane region" description="Helical" evidence="6">
    <location>
        <begin position="300"/>
        <end position="322"/>
    </location>
</feature>
<sequence length="467" mass="48133">MNQGRDAASVARILIAASFASCIVQLDLTVVNVALPRLAEYFSASIAGLQWVVDGYTLGFAVLLLSAGALADRLGAKRIFVCGFWVLAATSLAGVFSQTIWQLNVFRIAQGIAAALLLPTSLTLLRKSCEGDAKLLARALGIWAAVGGASLAAGPVVGGALLSAVGWRGVFLINLPICAVGLIVAYRGIPAQLDQAGSRRLDLKGQWLIVLALTSLIGAAIEYRHLGWRHPLVWGGAGVAMLASCAFVRVERRVESPMLPLTLFQDSRFSSPVVFGFLINVSFSGVLFVLSLYLQKALGYSAVHAGLAFLPLTATFIFANLAGGKIAARIGPRMVMIGGGLIAGAGYASLSWLGQASSVWQMIPGFVLIPAGMGAAVPAMTAILLSGVDSASAGIASAVLSTARQVGSALGVAAFGIMVGNGRSADILNAMKPVMLTSAALLLAAALTAAMLAPDREDELATARTGT</sequence>
<reference evidence="8 9" key="1">
    <citation type="submission" date="2019-04" db="EMBL/GenBank/DDBJ databases">
        <title>Trinickia sp. 7GSK02, isolated from subtropical forest soil.</title>
        <authorList>
            <person name="Gao Z.-H."/>
            <person name="Qiu L.-H."/>
        </authorList>
    </citation>
    <scope>NUCLEOTIDE SEQUENCE [LARGE SCALE GENOMIC DNA]</scope>
    <source>
        <strain evidence="8 9">7GSK02</strain>
    </source>
</reference>
<protein>
    <submittedName>
        <fullName evidence="8">MFS transporter</fullName>
    </submittedName>
</protein>
<comment type="subcellular location">
    <subcellularLocation>
        <location evidence="1">Membrane</location>
        <topology evidence="1">Multi-pass membrane protein</topology>
    </subcellularLocation>
</comment>
<dbReference type="EMBL" id="SWJE01000007">
    <property type="protein sequence ID" value="TKC88303.1"/>
    <property type="molecule type" value="Genomic_DNA"/>
</dbReference>
<dbReference type="AlphaFoldDB" id="A0A4U1I4T3"/>
<keyword evidence="2" id="KW-0813">Transport</keyword>
<feature type="transmembrane region" description="Helical" evidence="6">
    <location>
        <begin position="167"/>
        <end position="186"/>
    </location>
</feature>
<feature type="transmembrane region" description="Helical" evidence="6">
    <location>
        <begin position="207"/>
        <end position="226"/>
    </location>
</feature>
<dbReference type="InterPro" id="IPR036259">
    <property type="entry name" value="MFS_trans_sf"/>
</dbReference>
<evidence type="ECO:0000256" key="6">
    <source>
        <dbReference type="SAM" id="Phobius"/>
    </source>
</evidence>
<accession>A0A4U1I4T3</accession>
<dbReference type="GO" id="GO:0022857">
    <property type="term" value="F:transmembrane transporter activity"/>
    <property type="evidence" value="ECO:0007669"/>
    <property type="project" value="InterPro"/>
</dbReference>
<organism evidence="8 9">
    <name type="scientific">Trinickia terrae</name>
    <dbReference type="NCBI Taxonomy" id="2571161"/>
    <lineage>
        <taxon>Bacteria</taxon>
        <taxon>Pseudomonadati</taxon>
        <taxon>Pseudomonadota</taxon>
        <taxon>Betaproteobacteria</taxon>
        <taxon>Burkholderiales</taxon>
        <taxon>Burkholderiaceae</taxon>
        <taxon>Trinickia</taxon>
    </lineage>
</organism>
<gene>
    <name evidence="8" type="ORF">FAZ69_14225</name>
</gene>
<evidence type="ECO:0000256" key="2">
    <source>
        <dbReference type="ARBA" id="ARBA00022448"/>
    </source>
</evidence>
<dbReference type="PANTHER" id="PTHR42718:SF9">
    <property type="entry name" value="MAJOR FACILITATOR SUPERFAMILY MULTIDRUG TRANSPORTER MFSC"/>
    <property type="match status" value="1"/>
</dbReference>
<keyword evidence="9" id="KW-1185">Reference proteome</keyword>
<feature type="domain" description="Major facilitator superfamily (MFS) profile" evidence="7">
    <location>
        <begin position="13"/>
        <end position="457"/>
    </location>
</feature>
<dbReference type="InterPro" id="IPR011701">
    <property type="entry name" value="MFS"/>
</dbReference>
<dbReference type="PROSITE" id="PS50850">
    <property type="entry name" value="MFS"/>
    <property type="match status" value="1"/>
</dbReference>
<dbReference type="SUPFAM" id="SSF103473">
    <property type="entry name" value="MFS general substrate transporter"/>
    <property type="match status" value="1"/>
</dbReference>
<dbReference type="RefSeq" id="WP_136895527.1">
    <property type="nucleotide sequence ID" value="NZ_SWJE01000007.1"/>
</dbReference>
<feature type="transmembrane region" description="Helical" evidence="6">
    <location>
        <begin position="406"/>
        <end position="422"/>
    </location>
</feature>
<keyword evidence="4 6" id="KW-1133">Transmembrane helix</keyword>
<evidence type="ECO:0000313" key="8">
    <source>
        <dbReference type="EMBL" id="TKC88303.1"/>
    </source>
</evidence>
<feature type="transmembrane region" description="Helical" evidence="6">
    <location>
        <begin position="41"/>
        <end position="67"/>
    </location>
</feature>
<name>A0A4U1I4T3_9BURK</name>
<dbReference type="Gene3D" id="1.20.1720.10">
    <property type="entry name" value="Multidrug resistance protein D"/>
    <property type="match status" value="1"/>
</dbReference>
<keyword evidence="3 6" id="KW-0812">Transmembrane</keyword>
<dbReference type="Pfam" id="PF07690">
    <property type="entry name" value="MFS_1"/>
    <property type="match status" value="1"/>
</dbReference>
<evidence type="ECO:0000256" key="4">
    <source>
        <dbReference type="ARBA" id="ARBA00022989"/>
    </source>
</evidence>
<dbReference type="Gene3D" id="1.20.1250.20">
    <property type="entry name" value="MFS general substrate transporter like domains"/>
    <property type="match status" value="1"/>
</dbReference>
<evidence type="ECO:0000259" key="7">
    <source>
        <dbReference type="PROSITE" id="PS50850"/>
    </source>
</evidence>
<feature type="transmembrane region" description="Helical" evidence="6">
    <location>
        <begin position="12"/>
        <end position="35"/>
    </location>
</feature>
<feature type="transmembrane region" description="Helical" evidence="6">
    <location>
        <begin position="79"/>
        <end position="101"/>
    </location>
</feature>
<feature type="transmembrane region" description="Helical" evidence="6">
    <location>
        <begin position="107"/>
        <end position="125"/>
    </location>
</feature>
<dbReference type="PANTHER" id="PTHR42718">
    <property type="entry name" value="MAJOR FACILITATOR SUPERFAMILY MULTIDRUG TRANSPORTER MFSC"/>
    <property type="match status" value="1"/>
</dbReference>
<dbReference type="InterPro" id="IPR020846">
    <property type="entry name" value="MFS_dom"/>
</dbReference>
<feature type="transmembrane region" description="Helical" evidence="6">
    <location>
        <begin position="271"/>
        <end position="294"/>
    </location>
</feature>
<feature type="transmembrane region" description="Helical" evidence="6">
    <location>
        <begin position="137"/>
        <end position="161"/>
    </location>
</feature>
<evidence type="ECO:0000313" key="9">
    <source>
        <dbReference type="Proteomes" id="UP000305539"/>
    </source>
</evidence>
<evidence type="ECO:0000256" key="1">
    <source>
        <dbReference type="ARBA" id="ARBA00004141"/>
    </source>
</evidence>
<keyword evidence="5 6" id="KW-0472">Membrane</keyword>
<feature type="transmembrane region" description="Helical" evidence="6">
    <location>
        <begin position="434"/>
        <end position="454"/>
    </location>
</feature>
<comment type="caution">
    <text evidence="8">The sequence shown here is derived from an EMBL/GenBank/DDBJ whole genome shotgun (WGS) entry which is preliminary data.</text>
</comment>
<dbReference type="OrthoDB" id="9807274at2"/>
<evidence type="ECO:0000256" key="3">
    <source>
        <dbReference type="ARBA" id="ARBA00022692"/>
    </source>
</evidence>